<dbReference type="InterPro" id="IPR006529">
    <property type="entry name" value="U2AF_lg"/>
</dbReference>
<evidence type="ECO:0000256" key="8">
    <source>
        <dbReference type="RuleBase" id="RU364135"/>
    </source>
</evidence>
<dbReference type="SUPFAM" id="SSF54928">
    <property type="entry name" value="RNA-binding domain, RBD"/>
    <property type="match status" value="2"/>
</dbReference>
<name>A0A835ZGN1_9STRA</name>
<reference evidence="10" key="1">
    <citation type="submission" date="2021-02" db="EMBL/GenBank/DDBJ databases">
        <title>First Annotated Genome of the Yellow-green Alga Tribonema minus.</title>
        <authorList>
            <person name="Mahan K.M."/>
        </authorList>
    </citation>
    <scope>NUCLEOTIDE SEQUENCE</scope>
    <source>
        <strain evidence="10">UTEX B ZZ1240</strain>
    </source>
</reference>
<keyword evidence="3" id="KW-0677">Repeat</keyword>
<dbReference type="OrthoDB" id="272703at2759"/>
<dbReference type="GO" id="GO:0005634">
    <property type="term" value="C:nucleus"/>
    <property type="evidence" value="ECO:0007669"/>
    <property type="project" value="UniProtKB-SubCell"/>
</dbReference>
<accession>A0A835ZGN1</accession>
<evidence type="ECO:0000256" key="6">
    <source>
        <dbReference type="ARBA" id="ARBA00023242"/>
    </source>
</evidence>
<evidence type="ECO:0000256" key="7">
    <source>
        <dbReference type="PROSITE-ProRule" id="PRU00176"/>
    </source>
</evidence>
<dbReference type="CDD" id="cd12231">
    <property type="entry name" value="RRM2_U2AF65"/>
    <property type="match status" value="1"/>
</dbReference>
<comment type="caution">
    <text evidence="10">The sequence shown here is derived from an EMBL/GenBank/DDBJ whole genome shotgun (WGS) entry which is preliminary data.</text>
</comment>
<comment type="subcellular location">
    <subcellularLocation>
        <location evidence="1 8">Nucleus</location>
    </subcellularLocation>
</comment>
<gene>
    <name evidence="10" type="ORF">JKP88DRAFT_173288</name>
</gene>
<organism evidence="10 11">
    <name type="scientific">Tribonema minus</name>
    <dbReference type="NCBI Taxonomy" id="303371"/>
    <lineage>
        <taxon>Eukaryota</taxon>
        <taxon>Sar</taxon>
        <taxon>Stramenopiles</taxon>
        <taxon>Ochrophyta</taxon>
        <taxon>PX clade</taxon>
        <taxon>Xanthophyceae</taxon>
        <taxon>Tribonematales</taxon>
        <taxon>Tribonemataceae</taxon>
        <taxon>Tribonema</taxon>
    </lineage>
</organism>
<dbReference type="GO" id="GO:0003723">
    <property type="term" value="F:RNA binding"/>
    <property type="evidence" value="ECO:0007669"/>
    <property type="project" value="UniProtKB-UniRule"/>
</dbReference>
<evidence type="ECO:0000256" key="5">
    <source>
        <dbReference type="ARBA" id="ARBA00023187"/>
    </source>
</evidence>
<dbReference type="InterPro" id="IPR000504">
    <property type="entry name" value="RRM_dom"/>
</dbReference>
<evidence type="ECO:0000313" key="10">
    <source>
        <dbReference type="EMBL" id="KAG5192541.1"/>
    </source>
</evidence>
<evidence type="ECO:0000256" key="4">
    <source>
        <dbReference type="ARBA" id="ARBA00022884"/>
    </source>
</evidence>
<evidence type="ECO:0000313" key="11">
    <source>
        <dbReference type="Proteomes" id="UP000664859"/>
    </source>
</evidence>
<dbReference type="PROSITE" id="PS50102">
    <property type="entry name" value="RRM"/>
    <property type="match status" value="2"/>
</dbReference>
<evidence type="ECO:0000256" key="2">
    <source>
        <dbReference type="ARBA" id="ARBA00022664"/>
    </source>
</evidence>
<keyword evidence="4 7" id="KW-0694">RNA-binding</keyword>
<feature type="domain" description="RRM" evidence="9">
    <location>
        <begin position="175"/>
        <end position="253"/>
    </location>
</feature>
<dbReference type="GO" id="GO:0006397">
    <property type="term" value="P:mRNA processing"/>
    <property type="evidence" value="ECO:0007669"/>
    <property type="project" value="UniProtKB-KW"/>
</dbReference>
<evidence type="ECO:0000256" key="1">
    <source>
        <dbReference type="ARBA" id="ARBA00004123"/>
    </source>
</evidence>
<dbReference type="SMART" id="SM00360">
    <property type="entry name" value="RRM"/>
    <property type="match status" value="3"/>
</dbReference>
<dbReference type="Gene3D" id="3.30.70.330">
    <property type="match status" value="3"/>
</dbReference>
<keyword evidence="11" id="KW-1185">Reference proteome</keyword>
<evidence type="ECO:0000259" key="9">
    <source>
        <dbReference type="PROSITE" id="PS50102"/>
    </source>
</evidence>
<dbReference type="Pfam" id="PF00076">
    <property type="entry name" value="RRM_1"/>
    <property type="match status" value="1"/>
</dbReference>
<dbReference type="GO" id="GO:0008380">
    <property type="term" value="P:RNA splicing"/>
    <property type="evidence" value="ECO:0007669"/>
    <property type="project" value="UniProtKB-KW"/>
</dbReference>
<comment type="function">
    <text evidence="8">Necessary for the splicing of pre-mRNA.</text>
</comment>
<evidence type="ECO:0000256" key="3">
    <source>
        <dbReference type="ARBA" id="ARBA00022737"/>
    </source>
</evidence>
<keyword evidence="6 8" id="KW-0539">Nucleus</keyword>
<dbReference type="FunFam" id="3.30.70.330:FF:000097">
    <property type="entry name" value="U2 snRNP auxiliary factor large subunit"/>
    <property type="match status" value="1"/>
</dbReference>
<protein>
    <recommendedName>
        <fullName evidence="8">Splicing factor U2AF subunit</fullName>
    </recommendedName>
    <alternativeName>
        <fullName evidence="8">U2 snRNP auxiliary factor large subunit</fullName>
    </alternativeName>
</protein>
<dbReference type="EMBL" id="JAFCMP010000004">
    <property type="protein sequence ID" value="KAG5192541.1"/>
    <property type="molecule type" value="Genomic_DNA"/>
</dbReference>
<proteinExistence type="inferred from homology"/>
<dbReference type="CDD" id="cd12232">
    <property type="entry name" value="RRM3_U2AF65"/>
    <property type="match status" value="1"/>
</dbReference>
<comment type="similarity">
    <text evidence="8">Belongs to the splicing factor SR family.</text>
</comment>
<feature type="domain" description="RRM" evidence="9">
    <location>
        <begin position="60"/>
        <end position="141"/>
    </location>
</feature>
<dbReference type="AlphaFoldDB" id="A0A835ZGN1"/>
<feature type="non-terminal residue" evidence="10">
    <location>
        <position position="1"/>
    </location>
</feature>
<dbReference type="InterPro" id="IPR035979">
    <property type="entry name" value="RBD_domain_sf"/>
</dbReference>
<dbReference type="NCBIfam" id="TIGR01642">
    <property type="entry name" value="U2AF_lg"/>
    <property type="match status" value="1"/>
</dbReference>
<dbReference type="Proteomes" id="UP000664859">
    <property type="component" value="Unassembled WGS sequence"/>
</dbReference>
<sequence length="390" mass="42017">KERGSNFDVLPEGMDEATANQIAAQAFLQQTLPAAAAAAAVPLPMGGGAAPTMQQTRHARRLYVGNIPRVPEQEVQRFFNEVLTRALGGRQESDPVVSVYLNQDRGFAFVELRSVALTTAAIQLDGLMYGDISLKIRRPSDYNPSAVPSEFTNEVVHLNLSALGIVSNTVPDSPNKVFIGGLPYHLTEEQVKELLSAFGALKALHLVKDAGATNSKGYAFCEYQDPAVTSIACEGLNGMALGDKTLTVRKVRGHALSVAALMLAQAMAALDPTAHKAVTESAEAATVVRTMAPTRVLVLMNMVGEEDLKDDQEYTDILEDVRDECKQYGELKTVIIPRPGETGVGKVFLEYAEVQQAQAAAMALAGRQFASKIVKAQYHDESRFAARDLA</sequence>
<keyword evidence="5 8" id="KW-0508">mRNA splicing</keyword>
<keyword evidence="2 8" id="KW-0507">mRNA processing</keyword>
<dbReference type="PANTHER" id="PTHR23139">
    <property type="entry name" value="RNA-BINDING PROTEIN"/>
    <property type="match status" value="1"/>
</dbReference>
<dbReference type="InterPro" id="IPR012677">
    <property type="entry name" value="Nucleotide-bd_a/b_plait_sf"/>
</dbReference>